<dbReference type="InterPro" id="IPR001190">
    <property type="entry name" value="SRCR"/>
</dbReference>
<proteinExistence type="predicted"/>
<dbReference type="Proteomes" id="UP000005408">
    <property type="component" value="Unassembled WGS sequence"/>
</dbReference>
<organism evidence="13 14">
    <name type="scientific">Magallana gigas</name>
    <name type="common">Pacific oyster</name>
    <name type="synonym">Crassostrea gigas</name>
    <dbReference type="NCBI Taxonomy" id="29159"/>
    <lineage>
        <taxon>Eukaryota</taxon>
        <taxon>Metazoa</taxon>
        <taxon>Spiralia</taxon>
        <taxon>Lophotrochozoa</taxon>
        <taxon>Mollusca</taxon>
        <taxon>Bivalvia</taxon>
        <taxon>Autobranchia</taxon>
        <taxon>Pteriomorphia</taxon>
        <taxon>Ostreida</taxon>
        <taxon>Ostreoidea</taxon>
        <taxon>Ostreidae</taxon>
        <taxon>Magallana</taxon>
    </lineage>
</organism>
<feature type="domain" description="Major facilitator superfamily (MFS) profile" evidence="12">
    <location>
        <begin position="311"/>
        <end position="779"/>
    </location>
</feature>
<comment type="subcellular location">
    <subcellularLocation>
        <location evidence="1">Membrane</location>
        <topology evidence="1">Multi-pass membrane protein</topology>
    </subcellularLocation>
</comment>
<keyword evidence="14" id="KW-1185">Reference proteome</keyword>
<evidence type="ECO:0000313" key="14">
    <source>
        <dbReference type="Proteomes" id="UP000005408"/>
    </source>
</evidence>
<dbReference type="GO" id="GO:0016020">
    <property type="term" value="C:membrane"/>
    <property type="evidence" value="ECO:0007669"/>
    <property type="project" value="UniProtKB-SubCell"/>
</dbReference>
<feature type="signal peptide" evidence="10">
    <location>
        <begin position="1"/>
        <end position="20"/>
    </location>
</feature>
<evidence type="ECO:0000256" key="3">
    <source>
        <dbReference type="ARBA" id="ARBA00022989"/>
    </source>
</evidence>
<evidence type="ECO:0000256" key="6">
    <source>
        <dbReference type="PROSITE-ProRule" id="PRU00196"/>
    </source>
</evidence>
<evidence type="ECO:0000259" key="12">
    <source>
        <dbReference type="PROSITE" id="PS50850"/>
    </source>
</evidence>
<reference evidence="13" key="1">
    <citation type="submission" date="2022-08" db="UniProtKB">
        <authorList>
            <consortium name="EnsemblMetazoa"/>
        </authorList>
    </citation>
    <scope>IDENTIFICATION</scope>
    <source>
        <strain evidence="13">05x7-T-G4-1.051#20</strain>
    </source>
</reference>
<feature type="transmembrane region" description="Helical" evidence="9">
    <location>
        <begin position="433"/>
        <end position="450"/>
    </location>
</feature>
<dbReference type="Pfam" id="PF00083">
    <property type="entry name" value="Sugar_tr"/>
    <property type="match status" value="1"/>
</dbReference>
<feature type="coiled-coil region" evidence="7">
    <location>
        <begin position="156"/>
        <end position="212"/>
    </location>
</feature>
<feature type="transmembrane region" description="Helical" evidence="9">
    <location>
        <begin position="632"/>
        <end position="653"/>
    </location>
</feature>
<dbReference type="CDD" id="cd17317">
    <property type="entry name" value="MFS_SLC22"/>
    <property type="match status" value="1"/>
</dbReference>
<dbReference type="Gene3D" id="3.10.250.10">
    <property type="entry name" value="SRCR-like domain"/>
    <property type="match status" value="1"/>
</dbReference>
<evidence type="ECO:0000256" key="8">
    <source>
        <dbReference type="SAM" id="MobiDB-lite"/>
    </source>
</evidence>
<evidence type="ECO:0000256" key="10">
    <source>
        <dbReference type="SAM" id="SignalP"/>
    </source>
</evidence>
<feature type="transmembrane region" description="Helical" evidence="9">
    <location>
        <begin position="755"/>
        <end position="775"/>
    </location>
</feature>
<feature type="transmembrane region" description="Helical" evidence="9">
    <location>
        <begin position="516"/>
        <end position="535"/>
    </location>
</feature>
<keyword evidence="7" id="KW-0175">Coiled coil</keyword>
<evidence type="ECO:0000313" key="13">
    <source>
        <dbReference type="EnsemblMetazoa" id="G8152.1:cds"/>
    </source>
</evidence>
<name>A0A8W8P1D0_MAGGI</name>
<dbReference type="PROSITE" id="PS00217">
    <property type="entry name" value="SUGAR_TRANSPORT_2"/>
    <property type="match status" value="1"/>
</dbReference>
<keyword evidence="3 9" id="KW-1133">Transmembrane helix</keyword>
<feature type="compositionally biased region" description="Basic and acidic residues" evidence="8">
    <location>
        <begin position="802"/>
        <end position="815"/>
    </location>
</feature>
<dbReference type="SUPFAM" id="SSF103473">
    <property type="entry name" value="MFS general substrate transporter"/>
    <property type="match status" value="1"/>
</dbReference>
<evidence type="ECO:0000259" key="11">
    <source>
        <dbReference type="PROSITE" id="PS50287"/>
    </source>
</evidence>
<dbReference type="SMART" id="SM00202">
    <property type="entry name" value="SR"/>
    <property type="match status" value="1"/>
</dbReference>
<dbReference type="PRINTS" id="PR00258">
    <property type="entry name" value="SPERACTRCPTR"/>
</dbReference>
<dbReference type="PROSITE" id="PS00216">
    <property type="entry name" value="SUGAR_TRANSPORT_1"/>
    <property type="match status" value="1"/>
</dbReference>
<dbReference type="Gene3D" id="1.20.1250.20">
    <property type="entry name" value="MFS general substrate transporter like domains"/>
    <property type="match status" value="1"/>
</dbReference>
<feature type="transmembrane region" description="Helical" evidence="9">
    <location>
        <begin position="490"/>
        <end position="510"/>
    </location>
</feature>
<dbReference type="EnsemblMetazoa" id="G8152.1">
    <property type="protein sequence ID" value="G8152.1:cds"/>
    <property type="gene ID" value="G8152"/>
</dbReference>
<keyword evidence="5" id="KW-1015">Disulfide bond</keyword>
<dbReference type="Pfam" id="PF00530">
    <property type="entry name" value="SRCR"/>
    <property type="match status" value="1"/>
</dbReference>
<dbReference type="PANTHER" id="PTHR24064">
    <property type="entry name" value="SOLUTE CARRIER FAMILY 22 MEMBER"/>
    <property type="match status" value="1"/>
</dbReference>
<evidence type="ECO:0000256" key="2">
    <source>
        <dbReference type="ARBA" id="ARBA00022692"/>
    </source>
</evidence>
<evidence type="ECO:0008006" key="15">
    <source>
        <dbReference type="Google" id="ProtNLM"/>
    </source>
</evidence>
<comment type="caution">
    <text evidence="6">Lacks conserved residue(s) required for the propagation of feature annotation.</text>
</comment>
<dbReference type="GO" id="GO:0022857">
    <property type="term" value="F:transmembrane transporter activity"/>
    <property type="evidence" value="ECO:0007669"/>
    <property type="project" value="InterPro"/>
</dbReference>
<dbReference type="PROSITE" id="PS00420">
    <property type="entry name" value="SRCR_1"/>
    <property type="match status" value="1"/>
</dbReference>
<dbReference type="InterPro" id="IPR036259">
    <property type="entry name" value="MFS_trans_sf"/>
</dbReference>
<dbReference type="InterPro" id="IPR005829">
    <property type="entry name" value="Sugar_transporter_CS"/>
</dbReference>
<feature type="transmembrane region" description="Helical" evidence="9">
    <location>
        <begin position="665"/>
        <end position="684"/>
    </location>
</feature>
<evidence type="ECO:0000256" key="7">
    <source>
        <dbReference type="SAM" id="Coils"/>
    </source>
</evidence>
<dbReference type="PROSITE" id="PS50850">
    <property type="entry name" value="MFS"/>
    <property type="match status" value="1"/>
</dbReference>
<feature type="region of interest" description="Disordered" evidence="8">
    <location>
        <begin position="789"/>
        <end position="815"/>
    </location>
</feature>
<sequence length="815" mass="90352">MAVPMTLTLVNLCFIAQNSALLFHGDNNPGQATTIGPLGKDVTLSLLVNDFLDLKARVISQENEIQILKNQKVSEDNVTAGTVNKLMSGYVDIKAAFGLIKQEFDRNNNQTGLQALKARQDNMAQSIRYLTLSLQGHEMHDEETNRTIYHEIGQLNSKLVNENHVLNEEILNLTNRVSAEFNALLTTHEAKLATLGSEIAKQKTKLNNLNNTLLMFHIGDIKIRLAGGDSNSGRVEILYLGQWGTVCDDDFDGNDAKVVCRMLGKATCEKSQCRSIGYRKRPPVNIKMDSISDLLEDIVKECGGLGKFQAILLVIMFGTKVTVTWSMLMMTFGGATPDWWCNMHNVTSSSDQNKMSNFSTMQLLKQCAPPANISGSCDSRSYSSDMNTLVSEFELICDKDWIASTITTIQMAGLLISSPIAGQMADSLGRKPAFFLSLLVLTVCNLIAAFSVSWEMFAACRFLIGFGCGMYLTTFYSFMQEFVPTRWRSMTAAVPGWAIFAALYGLFSWWLHDWEYLHYATAIVTAPFLLGIFILPESFRWLVSNNKVADAEKVIKHIAKINGRETPKSCIDRLNNIVKTEDLTTKVKTHTLIDVLKSRDLLKKSFFLWTSWMACGYAYYAISFGVEQLSGSIYLNMFLLSIVEIPATLLTWWLNNCIGRRWTCFLFFVIATVGGALVGTVQVMDPPDAAEIINVAALIAKMGVSAGWASLITFTTESYPTVVRNIGYGWANSSARIGAMIAPQIVHVSKHTPGVMYYICSGCMLVSAVFCLLLPETKGKALENMIAKKTGSKSGNGGTDNDQSKKYEVYDLEKY</sequence>
<dbReference type="InterPro" id="IPR020846">
    <property type="entry name" value="MFS_dom"/>
</dbReference>
<feature type="domain" description="SRCR" evidence="11">
    <location>
        <begin position="223"/>
        <end position="264"/>
    </location>
</feature>
<evidence type="ECO:0000256" key="4">
    <source>
        <dbReference type="ARBA" id="ARBA00023136"/>
    </source>
</evidence>
<feature type="transmembrane region" description="Helical" evidence="9">
    <location>
        <begin position="606"/>
        <end position="626"/>
    </location>
</feature>
<keyword evidence="10" id="KW-0732">Signal</keyword>
<feature type="transmembrane region" description="Helical" evidence="9">
    <location>
        <begin position="456"/>
        <end position="478"/>
    </location>
</feature>
<feature type="chain" id="PRO_5036447863" description="Organic cation transporter protein" evidence="10">
    <location>
        <begin position="21"/>
        <end position="815"/>
    </location>
</feature>
<dbReference type="PROSITE" id="PS50287">
    <property type="entry name" value="SRCR_2"/>
    <property type="match status" value="1"/>
</dbReference>
<evidence type="ECO:0000256" key="9">
    <source>
        <dbReference type="SAM" id="Phobius"/>
    </source>
</evidence>
<keyword evidence="2 9" id="KW-0812">Transmembrane</keyword>
<dbReference type="AlphaFoldDB" id="A0A8W8P1D0"/>
<evidence type="ECO:0000256" key="5">
    <source>
        <dbReference type="ARBA" id="ARBA00023157"/>
    </source>
</evidence>
<dbReference type="InterPro" id="IPR005828">
    <property type="entry name" value="MFS_sugar_transport-like"/>
</dbReference>
<keyword evidence="4 9" id="KW-0472">Membrane</keyword>
<evidence type="ECO:0000256" key="1">
    <source>
        <dbReference type="ARBA" id="ARBA00004141"/>
    </source>
</evidence>
<dbReference type="SUPFAM" id="SSF56487">
    <property type="entry name" value="SRCR-like"/>
    <property type="match status" value="1"/>
</dbReference>
<dbReference type="InterPro" id="IPR036772">
    <property type="entry name" value="SRCR-like_dom_sf"/>
</dbReference>
<protein>
    <recommendedName>
        <fullName evidence="15">Organic cation transporter protein</fullName>
    </recommendedName>
</protein>
<accession>A0A8W8P1D0</accession>